<dbReference type="GO" id="GO:0016020">
    <property type="term" value="C:membrane"/>
    <property type="evidence" value="ECO:0007669"/>
    <property type="project" value="UniProtKB-SubCell"/>
</dbReference>
<evidence type="ECO:0000256" key="2">
    <source>
        <dbReference type="ARBA" id="ARBA00007015"/>
    </source>
</evidence>
<dbReference type="InterPro" id="IPR004324">
    <property type="entry name" value="FBT"/>
</dbReference>
<dbReference type="Pfam" id="PF03092">
    <property type="entry name" value="BT1"/>
    <property type="match status" value="1"/>
</dbReference>
<sequence>MGEKKRRGCEKKRDGESPSPTPLVGSREMLVLCGVGYWVQGFRCFPWLALNFHMTHSLNLNPSVLQLVQNSGNLPMAAKPLYGILSDAFSIGGARRMPYVSIGVVLQVLSWGSLALIPVTGQSLMTLMAFVLLSNFGASITEVAKDALVAEYGQIHNINGLQSYALMALAAGGILGNLLGGYFLMKVPPRTMFLLFTLLLSLQLGYSLRTREESLGLVRLPDHKLMKKSISESISQQFSELRMAISDDSIFCPLAWIVASIVMVPSLSGSLFCYQTQCLQLNPSVIGMSRVIGQLMLLSTTVLYNRYWRKVPMRKLAGTVQMVYAGSVLLDLVLVKQINLKLGIPNDVFALCFSGLAETIVQFKLLPFSVLFARLCPIGCEGSLTSFLASALCISSIISGCFGIGLALLLGITSGDYSKLPMGVVVQFVAALAPLLWIHHLPMSQGTSGEERKREMKKLICPDDKTSSNEQGRWHALQSKLVSGDFEPAEIYVQMISRLYGNISGNAYRFLLSGVQDTTLLLVWMELETLVAIKSSSKRHASRYLRLCPSALAKYVVCYFLCSWADIKGQNEQGFEQEIEDIRRQIIAADNSLASFSDKALDEQKHNIRIAHEKVALAARSSDFVSIPHTLILLSVHMVAFTQFKHIFKDTPHS</sequence>
<comment type="subcellular location">
    <subcellularLocation>
        <location evidence="1">Membrane</location>
        <topology evidence="1">Multi-pass membrane protein</topology>
    </subcellularLocation>
</comment>
<evidence type="ECO:0000256" key="5">
    <source>
        <dbReference type="ARBA" id="ARBA00022989"/>
    </source>
</evidence>
<feature type="transmembrane region" description="Helical" evidence="8">
    <location>
        <begin position="348"/>
        <end position="372"/>
    </location>
</feature>
<gene>
    <name evidence="9" type="ORF">TIFTF001_030560</name>
</gene>
<feature type="transmembrane region" description="Helical" evidence="8">
    <location>
        <begin position="420"/>
        <end position="438"/>
    </location>
</feature>
<evidence type="ECO:0000313" key="9">
    <source>
        <dbReference type="EMBL" id="GMN61477.1"/>
    </source>
</evidence>
<evidence type="ECO:0000256" key="8">
    <source>
        <dbReference type="SAM" id="Phobius"/>
    </source>
</evidence>
<evidence type="ECO:0000256" key="3">
    <source>
        <dbReference type="ARBA" id="ARBA00022448"/>
    </source>
</evidence>
<dbReference type="SUPFAM" id="SSF103473">
    <property type="entry name" value="MFS general substrate transporter"/>
    <property type="match status" value="1"/>
</dbReference>
<protein>
    <submittedName>
        <fullName evidence="9">Uncharacterized protein</fullName>
    </submittedName>
</protein>
<dbReference type="EMBL" id="BTGU01000112">
    <property type="protein sequence ID" value="GMN61477.1"/>
    <property type="molecule type" value="Genomic_DNA"/>
</dbReference>
<dbReference type="InterPro" id="IPR039309">
    <property type="entry name" value="BT1"/>
</dbReference>
<feature type="transmembrane region" description="Helical" evidence="8">
    <location>
        <begin position="384"/>
        <end position="408"/>
    </location>
</feature>
<dbReference type="Proteomes" id="UP001187192">
    <property type="component" value="Unassembled WGS sequence"/>
</dbReference>
<comment type="similarity">
    <text evidence="2">Belongs to the major facilitator superfamily. Folate-biopterin transporter (TC 2.A.71) family.</text>
</comment>
<feature type="transmembrane region" description="Helical" evidence="8">
    <location>
        <begin position="99"/>
        <end position="117"/>
    </location>
</feature>
<organism evidence="9 10">
    <name type="scientific">Ficus carica</name>
    <name type="common">Common fig</name>
    <dbReference type="NCBI Taxonomy" id="3494"/>
    <lineage>
        <taxon>Eukaryota</taxon>
        <taxon>Viridiplantae</taxon>
        <taxon>Streptophyta</taxon>
        <taxon>Embryophyta</taxon>
        <taxon>Tracheophyta</taxon>
        <taxon>Spermatophyta</taxon>
        <taxon>Magnoliopsida</taxon>
        <taxon>eudicotyledons</taxon>
        <taxon>Gunneridae</taxon>
        <taxon>Pentapetalae</taxon>
        <taxon>rosids</taxon>
        <taxon>fabids</taxon>
        <taxon>Rosales</taxon>
        <taxon>Moraceae</taxon>
        <taxon>Ficeae</taxon>
        <taxon>Ficus</taxon>
    </lineage>
</organism>
<dbReference type="PANTHER" id="PTHR31585">
    <property type="entry name" value="FOLATE-BIOPTERIN TRANSPORTER 1, CHLOROPLASTIC"/>
    <property type="match status" value="1"/>
</dbReference>
<name>A0AA88J4B2_FICCA</name>
<accession>A0AA88J4B2</accession>
<dbReference type="InterPro" id="IPR036259">
    <property type="entry name" value="MFS_trans_sf"/>
</dbReference>
<dbReference type="NCBIfam" id="TIGR00788">
    <property type="entry name" value="fbt"/>
    <property type="match status" value="1"/>
</dbReference>
<keyword evidence="10" id="KW-1185">Reference proteome</keyword>
<evidence type="ECO:0000256" key="1">
    <source>
        <dbReference type="ARBA" id="ARBA00004141"/>
    </source>
</evidence>
<keyword evidence="3" id="KW-0813">Transport</keyword>
<dbReference type="AlphaFoldDB" id="A0AA88J4B2"/>
<feature type="compositionally biased region" description="Basic residues" evidence="7">
    <location>
        <begin position="1"/>
        <end position="10"/>
    </location>
</feature>
<feature type="transmembrane region" description="Helical" evidence="8">
    <location>
        <begin position="164"/>
        <end position="185"/>
    </location>
</feature>
<dbReference type="Gene3D" id="1.20.1250.20">
    <property type="entry name" value="MFS general substrate transporter like domains"/>
    <property type="match status" value="1"/>
</dbReference>
<keyword evidence="4 8" id="KW-0812">Transmembrane</keyword>
<evidence type="ECO:0000256" key="7">
    <source>
        <dbReference type="SAM" id="MobiDB-lite"/>
    </source>
</evidence>
<proteinExistence type="inferred from homology"/>
<evidence type="ECO:0000313" key="10">
    <source>
        <dbReference type="Proteomes" id="UP001187192"/>
    </source>
</evidence>
<feature type="transmembrane region" description="Helical" evidence="8">
    <location>
        <begin position="284"/>
        <end position="304"/>
    </location>
</feature>
<reference evidence="9" key="1">
    <citation type="submission" date="2023-07" db="EMBL/GenBank/DDBJ databases">
        <title>draft genome sequence of fig (Ficus carica).</title>
        <authorList>
            <person name="Takahashi T."/>
            <person name="Nishimura K."/>
        </authorList>
    </citation>
    <scope>NUCLEOTIDE SEQUENCE</scope>
</reference>
<dbReference type="PANTHER" id="PTHR31585:SF12">
    <property type="entry name" value="FOLATE-BIOPTERIN TRANSPORTER 9, CHLOROPLASTIC-RELATED"/>
    <property type="match status" value="1"/>
</dbReference>
<feature type="region of interest" description="Disordered" evidence="7">
    <location>
        <begin position="1"/>
        <end position="21"/>
    </location>
</feature>
<comment type="caution">
    <text evidence="9">The sequence shown here is derived from an EMBL/GenBank/DDBJ whole genome shotgun (WGS) entry which is preliminary data.</text>
</comment>
<keyword evidence="6 8" id="KW-0472">Membrane</keyword>
<keyword evidence="5 8" id="KW-1133">Transmembrane helix</keyword>
<feature type="transmembrane region" description="Helical" evidence="8">
    <location>
        <begin position="250"/>
        <end position="272"/>
    </location>
</feature>
<evidence type="ECO:0000256" key="6">
    <source>
        <dbReference type="ARBA" id="ARBA00023136"/>
    </source>
</evidence>
<evidence type="ECO:0000256" key="4">
    <source>
        <dbReference type="ARBA" id="ARBA00022692"/>
    </source>
</evidence>